<keyword evidence="2" id="KW-1185">Reference proteome</keyword>
<accession>A0AAV1JCZ4</accession>
<name>A0AAV1JCZ4_9NEOP</name>
<proteinExistence type="predicted"/>
<dbReference type="EMBL" id="CAVLEF010000009">
    <property type="protein sequence ID" value="CAK1547260.1"/>
    <property type="molecule type" value="Genomic_DNA"/>
</dbReference>
<protein>
    <submittedName>
        <fullName evidence="1">Uncharacterized protein</fullName>
    </submittedName>
</protein>
<sequence length="109" mass="12044">MGLSIESTNIKRHYDFTILTCQLFLLLFFDLRLLFSSSLEDDDWCGASKKSAGYLMEDGRFVRLALAMASTTNLSEILDSGSTGKGATPLDGVELLLLMYPETCNFALC</sequence>
<dbReference type="AlphaFoldDB" id="A0AAV1JCZ4"/>
<dbReference type="Proteomes" id="UP001497472">
    <property type="component" value="Unassembled WGS sequence"/>
</dbReference>
<evidence type="ECO:0000313" key="1">
    <source>
        <dbReference type="EMBL" id="CAK1547260.1"/>
    </source>
</evidence>
<gene>
    <name evidence="1" type="ORF">LNINA_LOCUS6749</name>
</gene>
<comment type="caution">
    <text evidence="1">The sequence shown here is derived from an EMBL/GenBank/DDBJ whole genome shotgun (WGS) entry which is preliminary data.</text>
</comment>
<evidence type="ECO:0000313" key="2">
    <source>
        <dbReference type="Proteomes" id="UP001497472"/>
    </source>
</evidence>
<organism evidence="1 2">
    <name type="scientific">Leptosia nina</name>
    <dbReference type="NCBI Taxonomy" id="320188"/>
    <lineage>
        <taxon>Eukaryota</taxon>
        <taxon>Metazoa</taxon>
        <taxon>Ecdysozoa</taxon>
        <taxon>Arthropoda</taxon>
        <taxon>Hexapoda</taxon>
        <taxon>Insecta</taxon>
        <taxon>Pterygota</taxon>
        <taxon>Neoptera</taxon>
        <taxon>Endopterygota</taxon>
        <taxon>Lepidoptera</taxon>
        <taxon>Glossata</taxon>
        <taxon>Ditrysia</taxon>
        <taxon>Papilionoidea</taxon>
        <taxon>Pieridae</taxon>
        <taxon>Pierinae</taxon>
        <taxon>Leptosia</taxon>
    </lineage>
</organism>
<reference evidence="1 2" key="1">
    <citation type="submission" date="2023-11" db="EMBL/GenBank/DDBJ databases">
        <authorList>
            <person name="Okamura Y."/>
        </authorList>
    </citation>
    <scope>NUCLEOTIDE SEQUENCE [LARGE SCALE GENOMIC DNA]</scope>
</reference>